<reference evidence="3" key="1">
    <citation type="submission" date="2021-03" db="EMBL/GenBank/DDBJ databases">
        <title>Acanthopleuribacteraceae sp. M133.</title>
        <authorList>
            <person name="Wang G."/>
        </authorList>
    </citation>
    <scope>NUCLEOTIDE SEQUENCE</scope>
    <source>
        <strain evidence="3">M133</strain>
    </source>
</reference>
<organism evidence="3 4">
    <name type="scientific">Sulfidibacter corallicola</name>
    <dbReference type="NCBI Taxonomy" id="2818388"/>
    <lineage>
        <taxon>Bacteria</taxon>
        <taxon>Pseudomonadati</taxon>
        <taxon>Acidobacteriota</taxon>
        <taxon>Holophagae</taxon>
        <taxon>Acanthopleuribacterales</taxon>
        <taxon>Acanthopleuribacteraceae</taxon>
        <taxon>Sulfidibacter</taxon>
    </lineage>
</organism>
<keyword evidence="4" id="KW-1185">Reference proteome</keyword>
<dbReference type="PANTHER" id="PTHR11941">
    <property type="entry name" value="ENOYL-COA HYDRATASE-RELATED"/>
    <property type="match status" value="1"/>
</dbReference>
<evidence type="ECO:0000256" key="1">
    <source>
        <dbReference type="ARBA" id="ARBA00005254"/>
    </source>
</evidence>
<evidence type="ECO:0000256" key="2">
    <source>
        <dbReference type="RuleBase" id="RU003707"/>
    </source>
</evidence>
<dbReference type="PROSITE" id="PS00166">
    <property type="entry name" value="ENOYL_COA_HYDRATASE"/>
    <property type="match status" value="1"/>
</dbReference>
<dbReference type="EMBL" id="CP071793">
    <property type="protein sequence ID" value="QTD51155.1"/>
    <property type="molecule type" value="Genomic_DNA"/>
</dbReference>
<dbReference type="CDD" id="cd06558">
    <property type="entry name" value="crotonase-like"/>
    <property type="match status" value="1"/>
</dbReference>
<evidence type="ECO:0000313" key="4">
    <source>
        <dbReference type="Proteomes" id="UP000663929"/>
    </source>
</evidence>
<dbReference type="KEGG" id="scor:J3U87_01690"/>
<dbReference type="Gene3D" id="3.90.226.10">
    <property type="entry name" value="2-enoyl-CoA Hydratase, Chain A, domain 1"/>
    <property type="match status" value="1"/>
</dbReference>
<name>A0A8A4TXB0_SULCO</name>
<dbReference type="InterPro" id="IPR018376">
    <property type="entry name" value="Enoyl-CoA_hyd/isom_CS"/>
</dbReference>
<dbReference type="AlphaFoldDB" id="A0A8A4TXB0"/>
<dbReference type="GO" id="GO:0006635">
    <property type="term" value="P:fatty acid beta-oxidation"/>
    <property type="evidence" value="ECO:0007669"/>
    <property type="project" value="TreeGrafter"/>
</dbReference>
<dbReference type="InterPro" id="IPR001753">
    <property type="entry name" value="Enoyl-CoA_hydra/iso"/>
</dbReference>
<sequence>MSIELIHEGPVSIVTLNTPPMNLLEIETMDLLVDLHREADAHPESRVIVTRSAVPNMFSNGLNPQYVLAMSPEARVDIFRAVGRMLHGLFSLGKPHIAVVNGPAMAGGAILALTADFRLMEAEHGRLCFSEPKVGLPIPQPVARIIAHFCLPAMLREVVLLGKNMDAHTARETGLVDATAEGTEALEELVKNQVARLARLSPAVLRSTKAGMRSHLRELTAQFADDLGEFANFTGPDFLGEGLTALMEQRHPIFKR</sequence>
<dbReference type="GO" id="GO:0003824">
    <property type="term" value="F:catalytic activity"/>
    <property type="evidence" value="ECO:0007669"/>
    <property type="project" value="InterPro"/>
</dbReference>
<dbReference type="InterPro" id="IPR029045">
    <property type="entry name" value="ClpP/crotonase-like_dom_sf"/>
</dbReference>
<dbReference type="SUPFAM" id="SSF52096">
    <property type="entry name" value="ClpP/crotonase"/>
    <property type="match status" value="1"/>
</dbReference>
<dbReference type="Pfam" id="PF00378">
    <property type="entry name" value="ECH_1"/>
    <property type="match status" value="1"/>
</dbReference>
<comment type="similarity">
    <text evidence="1 2">Belongs to the enoyl-CoA hydratase/isomerase family.</text>
</comment>
<dbReference type="RefSeq" id="WP_237381288.1">
    <property type="nucleotide sequence ID" value="NZ_CP071793.1"/>
</dbReference>
<accession>A0A8A4TXB0</accession>
<evidence type="ECO:0000313" key="3">
    <source>
        <dbReference type="EMBL" id="QTD51155.1"/>
    </source>
</evidence>
<gene>
    <name evidence="3" type="ORF">J3U87_01690</name>
</gene>
<protein>
    <submittedName>
        <fullName evidence="3">Enoyl-CoA hydratase/isomerase family protein</fullName>
    </submittedName>
</protein>
<proteinExistence type="inferred from homology"/>
<dbReference type="PANTHER" id="PTHR11941:SF54">
    <property type="entry name" value="ENOYL-COA HYDRATASE, MITOCHONDRIAL"/>
    <property type="match status" value="1"/>
</dbReference>
<dbReference type="Proteomes" id="UP000663929">
    <property type="component" value="Chromosome"/>
</dbReference>